<dbReference type="AlphaFoldDB" id="A0A9D2M9V0"/>
<name>A0A9D2M9V0_9FIRM</name>
<protein>
    <submittedName>
        <fullName evidence="5">Polysaccharide pyruvyl transferase family protein</fullName>
    </submittedName>
</protein>
<dbReference type="GO" id="GO:0046872">
    <property type="term" value="F:metal ion binding"/>
    <property type="evidence" value="ECO:0007669"/>
    <property type="project" value="UniProtKB-KW"/>
</dbReference>
<dbReference type="InterPro" id="IPR052977">
    <property type="entry name" value="Polyferredoxin-like_ET"/>
</dbReference>
<feature type="domain" description="4Fe-4S ferredoxin-type" evidence="4">
    <location>
        <begin position="384"/>
        <end position="414"/>
    </location>
</feature>
<dbReference type="PANTHER" id="PTHR43193">
    <property type="match status" value="1"/>
</dbReference>
<reference evidence="5" key="1">
    <citation type="journal article" date="2021" name="PeerJ">
        <title>Extensive microbial diversity within the chicken gut microbiome revealed by metagenomics and culture.</title>
        <authorList>
            <person name="Gilroy R."/>
            <person name="Ravi A."/>
            <person name="Getino M."/>
            <person name="Pursley I."/>
            <person name="Horton D.L."/>
            <person name="Alikhan N.F."/>
            <person name="Baker D."/>
            <person name="Gharbi K."/>
            <person name="Hall N."/>
            <person name="Watson M."/>
            <person name="Adriaenssens E.M."/>
            <person name="Foster-Nyarko E."/>
            <person name="Jarju S."/>
            <person name="Secka A."/>
            <person name="Antonio M."/>
            <person name="Oren A."/>
            <person name="Chaudhuri R.R."/>
            <person name="La Ragione R."/>
            <person name="Hildebrand F."/>
            <person name="Pallen M.J."/>
        </authorList>
    </citation>
    <scope>NUCLEOTIDE SEQUENCE</scope>
    <source>
        <strain evidence="5">CHK189-11263</strain>
    </source>
</reference>
<dbReference type="Pfam" id="PF04432">
    <property type="entry name" value="FrhB_FdhB_C"/>
    <property type="match status" value="1"/>
</dbReference>
<proteinExistence type="predicted"/>
<keyword evidence="5" id="KW-0808">Transferase</keyword>
<comment type="caution">
    <text evidence="5">The sequence shown here is derived from an EMBL/GenBank/DDBJ whole genome shotgun (WGS) entry which is preliminary data.</text>
</comment>
<dbReference type="PROSITE" id="PS51379">
    <property type="entry name" value="4FE4S_FER_2"/>
    <property type="match status" value="2"/>
</dbReference>
<dbReference type="InterPro" id="IPR017896">
    <property type="entry name" value="4Fe4S_Fe-S-bd"/>
</dbReference>
<dbReference type="PANTHER" id="PTHR43193:SF2">
    <property type="entry name" value="POLYFERREDOXIN PROTEIN FWDF"/>
    <property type="match status" value="1"/>
</dbReference>
<sequence length="776" mass="85117">MRRTGLITFHFAHHYGAQLQAYATMRAIQDLGHDCEIIDFRLPHTTRTNELFKKSPSLRAAASDAHTALHYGAFKTRYDRFNAFVREQMNLSPRRYTSFQELQADPPAYDVYVAGSDQIWNPFIYADRQFEPAFLLDFVKEGRKIAYAPSIGTPTLPPPYDGQFRKYLASFDALSAREKRGQMLIREAAGREARLVLDPTLLLTGEQWGELAVPPKEQGPYILCYFVSDPGEVAPYVQALARRTGWPIVQLAGARRKIPGAREIVFDAGPREFLGLFQHAACVCTNSFHGAVFSLQFDRPFFTSMSPKERSEPTFSRIYSLLSRLGCAGRIIGLDGTDDVDAPVDYGAVHQKLSQARADSLAYLKAAIEGAPLPAVPEEAPGPKGPQLCKAADCTGCTACASVCPVSAITMVPDHEGFLRPAVSEACILCRKCEGVCPGLHPQPQRPGHAQPQEAHAVWSAGEAERMESSSGGFFSVLARDTLARGGVVFGAALEHGRTVRHIAARTGEALSPLRGSKYAQSDLGDTFRQVKTLLENGTEVLFSGLACQVDGLNRFLGRDYPNLLTVDLVCHGVPSPAVLRGFVEDLERQRGKPVTRLRFRDKAKGWKTAHLTADFADGSQWTEVLYRTTFGRGFGMGLFLRPCCARCRYANLDRPADFTLGDFWGLDPKLALPTDREKGISLVLLHSEKAQQRFAALSGSFGEAVRPVDEAVAGNPRLASPSAPSPKRAAFFAALRAEGYPAAQKAFLTPPPLAYRAAAKVLTPQMKQAIRKILK</sequence>
<evidence type="ECO:0000256" key="3">
    <source>
        <dbReference type="ARBA" id="ARBA00023014"/>
    </source>
</evidence>
<dbReference type="InterPro" id="IPR017900">
    <property type="entry name" value="4Fe4S_Fe_S_CS"/>
</dbReference>
<evidence type="ECO:0000256" key="1">
    <source>
        <dbReference type="ARBA" id="ARBA00022723"/>
    </source>
</evidence>
<evidence type="ECO:0000313" key="5">
    <source>
        <dbReference type="EMBL" id="HJB56875.1"/>
    </source>
</evidence>
<dbReference type="Gene3D" id="3.30.70.20">
    <property type="match status" value="1"/>
</dbReference>
<dbReference type="InterPro" id="IPR007525">
    <property type="entry name" value="FrhB_FdhB_C"/>
</dbReference>
<gene>
    <name evidence="5" type="ORF">H9714_04905</name>
</gene>
<dbReference type="Pfam" id="PF13187">
    <property type="entry name" value="Fer4_9"/>
    <property type="match status" value="1"/>
</dbReference>
<dbReference type="EMBL" id="DWYC01000049">
    <property type="protein sequence ID" value="HJB56875.1"/>
    <property type="molecule type" value="Genomic_DNA"/>
</dbReference>
<keyword evidence="1" id="KW-0479">Metal-binding</keyword>
<dbReference type="GO" id="GO:0016740">
    <property type="term" value="F:transferase activity"/>
    <property type="evidence" value="ECO:0007669"/>
    <property type="project" value="UniProtKB-KW"/>
</dbReference>
<keyword evidence="3" id="KW-0411">Iron-sulfur</keyword>
<evidence type="ECO:0000259" key="4">
    <source>
        <dbReference type="PROSITE" id="PS51379"/>
    </source>
</evidence>
<feature type="domain" description="4Fe-4S ferredoxin-type" evidence="4">
    <location>
        <begin position="419"/>
        <end position="447"/>
    </location>
</feature>
<organism evidence="5 6">
    <name type="scientific">Candidatus Flavonifractor intestinipullorum</name>
    <dbReference type="NCBI Taxonomy" id="2838587"/>
    <lineage>
        <taxon>Bacteria</taxon>
        <taxon>Bacillati</taxon>
        <taxon>Bacillota</taxon>
        <taxon>Clostridia</taxon>
        <taxon>Eubacteriales</taxon>
        <taxon>Oscillospiraceae</taxon>
        <taxon>Flavonifractor</taxon>
    </lineage>
</organism>
<reference evidence="5" key="2">
    <citation type="submission" date="2021-04" db="EMBL/GenBank/DDBJ databases">
        <authorList>
            <person name="Gilroy R."/>
        </authorList>
    </citation>
    <scope>NUCLEOTIDE SEQUENCE</scope>
    <source>
        <strain evidence="5">CHK189-11263</strain>
    </source>
</reference>
<keyword evidence="2" id="KW-0408">Iron</keyword>
<dbReference type="InterPro" id="IPR007345">
    <property type="entry name" value="Polysacch_pyruvyl_Trfase"/>
</dbReference>
<dbReference type="GO" id="GO:0051536">
    <property type="term" value="F:iron-sulfur cluster binding"/>
    <property type="evidence" value="ECO:0007669"/>
    <property type="project" value="UniProtKB-KW"/>
</dbReference>
<dbReference type="Pfam" id="PF04230">
    <property type="entry name" value="PS_pyruv_trans"/>
    <property type="match status" value="1"/>
</dbReference>
<evidence type="ECO:0000256" key="2">
    <source>
        <dbReference type="ARBA" id="ARBA00023004"/>
    </source>
</evidence>
<dbReference type="PROSITE" id="PS00198">
    <property type="entry name" value="4FE4S_FER_1"/>
    <property type="match status" value="2"/>
</dbReference>
<dbReference type="SUPFAM" id="SSF54862">
    <property type="entry name" value="4Fe-4S ferredoxins"/>
    <property type="match status" value="1"/>
</dbReference>
<evidence type="ECO:0000313" key="6">
    <source>
        <dbReference type="Proteomes" id="UP000824208"/>
    </source>
</evidence>
<dbReference type="Proteomes" id="UP000824208">
    <property type="component" value="Unassembled WGS sequence"/>
</dbReference>
<accession>A0A9D2M9V0</accession>